<dbReference type="EMBL" id="CP013979">
    <property type="protein sequence ID" value="ANJ26810.1"/>
    <property type="molecule type" value="Genomic_DNA"/>
</dbReference>
<keyword evidence="2" id="KW-1185">Reference proteome</keyword>
<name>A0A191WEV7_9MICO</name>
<dbReference type="AlphaFoldDB" id="A0A191WEV7"/>
<dbReference type="KEGG" id="agy:ATC03_08860"/>
<organism evidence="1 2">
    <name type="scientific">Agromyces aureus</name>
    <dbReference type="NCBI Taxonomy" id="453304"/>
    <lineage>
        <taxon>Bacteria</taxon>
        <taxon>Bacillati</taxon>
        <taxon>Actinomycetota</taxon>
        <taxon>Actinomycetes</taxon>
        <taxon>Micrococcales</taxon>
        <taxon>Microbacteriaceae</taxon>
        <taxon>Agromyces</taxon>
    </lineage>
</organism>
<gene>
    <name evidence="1" type="ORF">ATC03_08860</name>
</gene>
<evidence type="ECO:0008006" key="3">
    <source>
        <dbReference type="Google" id="ProtNLM"/>
    </source>
</evidence>
<accession>A0A191WEV7</accession>
<reference evidence="2" key="2">
    <citation type="submission" date="2016-01" db="EMBL/GenBank/DDBJ databases">
        <title>Complete genome sequence of Agromyces aureus AR33T and comparison with related organisms.</title>
        <authorList>
            <person name="Corretto E."/>
            <person name="Antonielli L."/>
            <person name="Sessitsch A."/>
            <person name="Brader G."/>
        </authorList>
    </citation>
    <scope>NUCLEOTIDE SEQUENCE [LARGE SCALE GENOMIC DNA]</scope>
    <source>
        <strain evidence="2">AR33</strain>
    </source>
</reference>
<dbReference type="STRING" id="453304.ATC03_08860"/>
<evidence type="ECO:0000313" key="2">
    <source>
        <dbReference type="Proteomes" id="UP000078437"/>
    </source>
</evidence>
<sequence length="593" mass="67419">MPGGAVARRRAAAKHDDSSEILRYYRDLLNEPDERPDYRYPPAHLGPTWETDDRGRFILPERSIGWASLVWAGQKLQLKRGVPWQFTAEQARMWLWWYAVDERGTFVFDREGVIQRLKGHGKDPWGAVYCANELVGLPVFDGFSKGETLATEQPDAWVQVLAVTLEQTKNTMRLFPRLFTDDAKAEYRLAIGKEHIYALGDERYLQALTSNPTALEGKRPTATLANETHHWRANNNGIDMYEALSRNAAKSAEGVNGRLLQLSNAYEPGMDSVLERTRLAYELAQARPDEILLQGLMYDSLEAGPEAPLIDPDNPDVINDVIESVRGDSTWLNVKRLRKQVEDPRIPPSQSRRFWYNQITANEESWADPFAVERQARPESKLEARDEIALFFDGSKSDDATAIVACRISDGQVFTMGLWQAPPKARRGTWTVPRGDVNQRVRQIFKAYRVVGFFADPSHTREDGTLDRYWAPLVDEWHRDFGGQLLVWPQNNKHSVSFDMSNRHGEGAKFVEAAELFVEDLENGDLFHDGNPELMRHMKNARRFPTQHGVSLMKDGPESPRKIDLAVCAVGARMVRRLILNLAAKRGPKGTVW</sequence>
<evidence type="ECO:0000313" key="1">
    <source>
        <dbReference type="EMBL" id="ANJ26810.1"/>
    </source>
</evidence>
<reference evidence="1 2" key="1">
    <citation type="journal article" date="2016" name="Int. J. Syst. Evol. Microbiol.">
        <title>Agromyces aureus sp. nov., isolated from the rhizosphere of Salix caprea L. grown in a heavy-metal-contaminated soil.</title>
        <authorList>
            <person name="Corretto E."/>
            <person name="Antonielli L."/>
            <person name="Sessitsch A."/>
            <person name="Compant S."/>
            <person name="Gorfer M."/>
            <person name="Kuffner M."/>
            <person name="Brader G."/>
        </authorList>
    </citation>
    <scope>NUCLEOTIDE SEQUENCE [LARGE SCALE GENOMIC DNA]</scope>
    <source>
        <strain evidence="1 2">AR33</strain>
    </source>
</reference>
<protein>
    <recommendedName>
        <fullName evidence="3">Terminase</fullName>
    </recommendedName>
</protein>
<proteinExistence type="predicted"/>
<dbReference type="Proteomes" id="UP000078437">
    <property type="component" value="Chromosome"/>
</dbReference>
<dbReference type="RefSeq" id="WP_084003400.1">
    <property type="nucleotide sequence ID" value="NZ_CP013979.1"/>
</dbReference>